<dbReference type="STRING" id="983967.A0A1E4T2L3"/>
<dbReference type="PANTHER" id="PTHR12786">
    <property type="entry name" value="SPLICING FACTOR SF3A-RELATED"/>
    <property type="match status" value="1"/>
</dbReference>
<dbReference type="GO" id="GO:0003723">
    <property type="term" value="F:RNA binding"/>
    <property type="evidence" value="ECO:0007669"/>
    <property type="project" value="InterPro"/>
</dbReference>
<dbReference type="AlphaFoldDB" id="A0A1E4T2L3"/>
<dbReference type="InterPro" id="IPR031590">
    <property type="entry name" value="PRP9_N"/>
</dbReference>
<dbReference type="SMART" id="SM00355">
    <property type="entry name" value="ZnF_C2H2"/>
    <property type="match status" value="2"/>
</dbReference>
<dbReference type="Pfam" id="PF16837">
    <property type="entry name" value="SF3A3"/>
    <property type="match status" value="1"/>
</dbReference>
<dbReference type="EMBL" id="KV453851">
    <property type="protein sequence ID" value="ODV85971.1"/>
    <property type="molecule type" value="Genomic_DNA"/>
</dbReference>
<dbReference type="InterPro" id="IPR031774">
    <property type="entry name" value="SF3A3_dom"/>
</dbReference>
<dbReference type="GO" id="GO:0000398">
    <property type="term" value="P:mRNA splicing, via spliceosome"/>
    <property type="evidence" value="ECO:0007669"/>
    <property type="project" value="InterPro"/>
</dbReference>
<reference evidence="7" key="1">
    <citation type="submission" date="2016-04" db="EMBL/GenBank/DDBJ databases">
        <title>Comparative genomics of biotechnologically important yeasts.</title>
        <authorList>
            <consortium name="DOE Joint Genome Institute"/>
            <person name="Riley R."/>
            <person name="Haridas S."/>
            <person name="Wolfe K.H."/>
            <person name="Lopes M.R."/>
            <person name="Hittinger C.T."/>
            <person name="Goker M."/>
            <person name="Salamov A."/>
            <person name="Wisecaver J."/>
            <person name="Long T.M."/>
            <person name="Aerts A.L."/>
            <person name="Barry K."/>
            <person name="Choi C."/>
            <person name="Clum A."/>
            <person name="Coughlan A.Y."/>
            <person name="Deshpande S."/>
            <person name="Douglass A.P."/>
            <person name="Hanson S.J."/>
            <person name="Klenk H.-P."/>
            <person name="Labutti K."/>
            <person name="Lapidus A."/>
            <person name="Lindquist E."/>
            <person name="Lipzen A."/>
            <person name="Meier-Kolthoff J.P."/>
            <person name="Ohm R.A."/>
            <person name="Otillar R.P."/>
            <person name="Pangilinan J."/>
            <person name="Peng Y."/>
            <person name="Rokas A."/>
            <person name="Rosa C.A."/>
            <person name="Scheuner C."/>
            <person name="Sibirny A.A."/>
            <person name="Slot J.C."/>
            <person name="Stielow J.B."/>
            <person name="Sun H."/>
            <person name="Kurtzman C.P."/>
            <person name="Blackwell M."/>
            <person name="Grigoriev I.V."/>
            <person name="Jeffries T.W."/>
        </authorList>
    </citation>
    <scope>NUCLEOTIDE SEQUENCE [LARGE SCALE GENOMIC DNA]</scope>
    <source>
        <strain evidence="7">NRRL YB-2248</strain>
    </source>
</reference>
<dbReference type="InterPro" id="IPR013087">
    <property type="entry name" value="Znf_C2H2_type"/>
</dbReference>
<sequence>MSTVLEEERSLLEELEKIEYAVTKRIKRNASIYKPTTLSKDHNILEDGKKPLAQTLLQQHEIKKLIDKYQTQSSTLLTFLQNDKDEISQLKEENADSFKVFEKLYKETTANHQKTLLLGISKSEEDIYDMFSCNVEKDEANESQPLKKKQRKNRKRLLSAYTADLKLSKIFTEKESFGKFLDLQELYRAWLSLPRTISFDSNKVPTYLNYLDSITQFDDENLNKKTGDYIYYLNGLLSYLKNFWIKIQPLSIPERSITAIESNFESEKEKRIGSTATDGSIYCSICEKSFAKQTVFDSHLTGKKHKKNAQNNTKFEIMKLEYIIKELLNLLSKQLENTKNEAQRFKLLTTREKQLELKNISNISDYEYDYDDQDGTDPTESKNQDSNSDETIYNPLKLPLGPDGKPIPFWLWKLKGLDSEFNCEVCGNLKYKGKLIFSKHFKEPKHELGLKMLGIEDNFDAFKDISKIDDVLKLLEVMKTKKREQLLFNDMATEVEDDEGNVMTEKVYQQLKKQGLL</sequence>
<feature type="compositionally biased region" description="Acidic residues" evidence="4">
    <location>
        <begin position="368"/>
        <end position="377"/>
    </location>
</feature>
<dbReference type="SUPFAM" id="SSF57667">
    <property type="entry name" value="beta-beta-alpha zinc fingers"/>
    <property type="match status" value="1"/>
</dbReference>
<dbReference type="InterPro" id="IPR051421">
    <property type="entry name" value="RNA_Proc_DNA_Dmg_Regulator"/>
</dbReference>
<dbReference type="GO" id="GO:0005681">
    <property type="term" value="C:spliceosomal complex"/>
    <property type="evidence" value="ECO:0007669"/>
    <property type="project" value="InterPro"/>
</dbReference>
<keyword evidence="3" id="KW-0539">Nucleus</keyword>
<dbReference type="InterPro" id="IPR036236">
    <property type="entry name" value="Znf_C2H2_sf"/>
</dbReference>
<dbReference type="PROSITE" id="PS00028">
    <property type="entry name" value="ZINC_FINGER_C2H2_1"/>
    <property type="match status" value="1"/>
</dbReference>
<dbReference type="Gene3D" id="3.30.160.60">
    <property type="entry name" value="Classic Zinc Finger"/>
    <property type="match status" value="1"/>
</dbReference>
<evidence type="ECO:0000256" key="4">
    <source>
        <dbReference type="SAM" id="MobiDB-lite"/>
    </source>
</evidence>
<dbReference type="PANTHER" id="PTHR12786:SF2">
    <property type="entry name" value="SPLICING FACTOR 3A SUBUNIT 3"/>
    <property type="match status" value="1"/>
</dbReference>
<evidence type="ECO:0000256" key="3">
    <source>
        <dbReference type="ARBA" id="ARBA00023242"/>
    </source>
</evidence>
<proteinExistence type="predicted"/>
<feature type="domain" description="C2H2-type" evidence="5">
    <location>
        <begin position="283"/>
        <end position="305"/>
    </location>
</feature>
<protein>
    <recommendedName>
        <fullName evidence="5">C2H2-type domain-containing protein</fullName>
    </recommendedName>
</protein>
<feature type="region of interest" description="Disordered" evidence="4">
    <location>
        <begin position="368"/>
        <end position="397"/>
    </location>
</feature>
<dbReference type="Pfam" id="PF11931">
    <property type="entry name" value="SF3a60_Prp9_C"/>
    <property type="match status" value="1"/>
</dbReference>
<dbReference type="GO" id="GO:0008270">
    <property type="term" value="F:zinc ion binding"/>
    <property type="evidence" value="ECO:0007669"/>
    <property type="project" value="UniProtKB-KW"/>
</dbReference>
<dbReference type="SMART" id="SM00451">
    <property type="entry name" value="ZnF_U1"/>
    <property type="match status" value="1"/>
</dbReference>
<name>A0A1E4T2L3_9ASCO</name>
<comment type="subcellular location">
    <subcellularLocation>
        <location evidence="1">Nucleus</location>
    </subcellularLocation>
</comment>
<organism evidence="6 7">
    <name type="scientific">[Candida] arabinofermentans NRRL YB-2248</name>
    <dbReference type="NCBI Taxonomy" id="983967"/>
    <lineage>
        <taxon>Eukaryota</taxon>
        <taxon>Fungi</taxon>
        <taxon>Dikarya</taxon>
        <taxon>Ascomycota</taxon>
        <taxon>Saccharomycotina</taxon>
        <taxon>Pichiomycetes</taxon>
        <taxon>Pichiales</taxon>
        <taxon>Pichiaceae</taxon>
        <taxon>Ogataea</taxon>
        <taxon>Ogataea/Candida clade</taxon>
    </lineage>
</organism>
<evidence type="ECO:0000256" key="2">
    <source>
        <dbReference type="ARBA" id="ARBA00022771"/>
    </source>
</evidence>
<dbReference type="InterPro" id="IPR003604">
    <property type="entry name" value="Matrin/U1-like-C_Znf_C2H2"/>
</dbReference>
<keyword evidence="2" id="KW-0479">Metal-binding</keyword>
<dbReference type="InterPro" id="IPR024598">
    <property type="entry name" value="SF3a60/Prp9_C"/>
</dbReference>
<accession>A0A1E4T2L3</accession>
<dbReference type="Pfam" id="PF12874">
    <property type="entry name" value="zf-met"/>
    <property type="match status" value="1"/>
</dbReference>
<evidence type="ECO:0000313" key="7">
    <source>
        <dbReference type="Proteomes" id="UP000094801"/>
    </source>
</evidence>
<dbReference type="Pfam" id="PF16958">
    <property type="entry name" value="PRP9_N"/>
    <property type="match status" value="1"/>
</dbReference>
<evidence type="ECO:0000259" key="5">
    <source>
        <dbReference type="PROSITE" id="PS00028"/>
    </source>
</evidence>
<keyword evidence="2" id="KW-0863">Zinc-finger</keyword>
<keyword evidence="7" id="KW-1185">Reference proteome</keyword>
<dbReference type="OrthoDB" id="2160351at2759"/>
<evidence type="ECO:0000256" key="1">
    <source>
        <dbReference type="ARBA" id="ARBA00004123"/>
    </source>
</evidence>
<keyword evidence="2" id="KW-0862">Zinc</keyword>
<dbReference type="Proteomes" id="UP000094801">
    <property type="component" value="Unassembled WGS sequence"/>
</dbReference>
<evidence type="ECO:0000313" key="6">
    <source>
        <dbReference type="EMBL" id="ODV85971.1"/>
    </source>
</evidence>
<gene>
    <name evidence="6" type="ORF">CANARDRAFT_28030</name>
</gene>